<dbReference type="InterPro" id="IPR016195">
    <property type="entry name" value="Pol/histidinol_Pase-like"/>
</dbReference>
<protein>
    <submittedName>
        <fullName evidence="1">PHP domain protein</fullName>
    </submittedName>
</protein>
<dbReference type="EMBL" id="AUZX01000817">
    <property type="protein sequence ID" value="EQD80254.1"/>
    <property type="molecule type" value="Genomic_DNA"/>
</dbReference>
<evidence type="ECO:0000313" key="1">
    <source>
        <dbReference type="EMBL" id="EQD80254.1"/>
    </source>
</evidence>
<gene>
    <name evidence="1" type="ORF">B1A_01079</name>
</gene>
<sequence>MYSGDSTTTLEEFSEEFSRSCLDKVAITDHLTCRGARELHRLFGDRIILGQEFRVKEGEMIALFIEREIPPSLDAKGGLEEDS</sequence>
<reference evidence="1" key="1">
    <citation type="submission" date="2013-08" db="EMBL/GenBank/DDBJ databases">
        <authorList>
            <person name="Mendez C."/>
            <person name="Richter M."/>
            <person name="Ferrer M."/>
            <person name="Sanchez J."/>
        </authorList>
    </citation>
    <scope>NUCLEOTIDE SEQUENCE</scope>
</reference>
<name>T1DG05_9ZZZZ</name>
<dbReference type="Gene3D" id="3.20.20.140">
    <property type="entry name" value="Metal-dependent hydrolases"/>
    <property type="match status" value="1"/>
</dbReference>
<dbReference type="AlphaFoldDB" id="T1DG05"/>
<feature type="non-terminal residue" evidence="1">
    <location>
        <position position="83"/>
    </location>
</feature>
<organism evidence="1">
    <name type="scientific">mine drainage metagenome</name>
    <dbReference type="NCBI Taxonomy" id="410659"/>
    <lineage>
        <taxon>unclassified sequences</taxon>
        <taxon>metagenomes</taxon>
        <taxon>ecological metagenomes</taxon>
    </lineage>
</organism>
<comment type="caution">
    <text evidence="1">The sequence shown here is derived from an EMBL/GenBank/DDBJ whole genome shotgun (WGS) entry which is preliminary data.</text>
</comment>
<accession>T1DG05</accession>
<reference evidence="1" key="2">
    <citation type="journal article" date="2014" name="ISME J.">
        <title>Microbial stratification in low pH oxic and suboxic macroscopic growths along an acid mine drainage.</title>
        <authorList>
            <person name="Mendez-Garcia C."/>
            <person name="Mesa V."/>
            <person name="Sprenger R.R."/>
            <person name="Richter M."/>
            <person name="Diez M.S."/>
            <person name="Solano J."/>
            <person name="Bargiela R."/>
            <person name="Golyshina O.V."/>
            <person name="Manteca A."/>
            <person name="Ramos J.L."/>
            <person name="Gallego J.R."/>
            <person name="Llorente I."/>
            <person name="Martins Dos Santos V.A."/>
            <person name="Jensen O.N."/>
            <person name="Pelaez A.I."/>
            <person name="Sanchez J."/>
            <person name="Ferrer M."/>
        </authorList>
    </citation>
    <scope>NUCLEOTIDE SEQUENCE</scope>
</reference>
<dbReference type="SUPFAM" id="SSF89550">
    <property type="entry name" value="PHP domain-like"/>
    <property type="match status" value="1"/>
</dbReference>
<proteinExistence type="predicted"/>